<keyword evidence="10" id="KW-1185">Reference proteome</keyword>
<name>A0A3E0VFZ7_9MICO</name>
<organism evidence="9 10">
    <name type="scientific">Subtercola boreus</name>
    <dbReference type="NCBI Taxonomy" id="120213"/>
    <lineage>
        <taxon>Bacteria</taxon>
        <taxon>Bacillati</taxon>
        <taxon>Actinomycetota</taxon>
        <taxon>Actinomycetes</taxon>
        <taxon>Micrococcales</taxon>
        <taxon>Microbacteriaceae</taxon>
        <taxon>Subtercola</taxon>
    </lineage>
</organism>
<dbReference type="Pfam" id="PF14559">
    <property type="entry name" value="TPR_19"/>
    <property type="match status" value="1"/>
</dbReference>
<dbReference type="PROSITE" id="PS50005">
    <property type="entry name" value="TPR"/>
    <property type="match status" value="1"/>
</dbReference>
<evidence type="ECO:0000256" key="7">
    <source>
        <dbReference type="SAM" id="Phobius"/>
    </source>
</evidence>
<evidence type="ECO:0000313" key="9">
    <source>
        <dbReference type="EMBL" id="RFA08832.1"/>
    </source>
</evidence>
<feature type="region of interest" description="Disordered" evidence="6">
    <location>
        <begin position="52"/>
        <end position="74"/>
    </location>
</feature>
<feature type="repeat" description="TPR" evidence="5">
    <location>
        <begin position="459"/>
        <end position="492"/>
    </location>
</feature>
<dbReference type="PANTHER" id="PTHR37422">
    <property type="entry name" value="TEICHURONIC ACID BIOSYNTHESIS PROTEIN TUAE"/>
    <property type="match status" value="1"/>
</dbReference>
<evidence type="ECO:0000256" key="5">
    <source>
        <dbReference type="PROSITE-ProRule" id="PRU00339"/>
    </source>
</evidence>
<keyword evidence="3 7" id="KW-1133">Transmembrane helix</keyword>
<keyword evidence="2 7" id="KW-0812">Transmembrane</keyword>
<comment type="caution">
    <text evidence="9">The sequence shown here is derived from an EMBL/GenBank/DDBJ whole genome shotgun (WGS) entry which is preliminary data.</text>
</comment>
<dbReference type="Gene3D" id="1.25.40.10">
    <property type="entry name" value="Tetratricopeptide repeat domain"/>
    <property type="match status" value="1"/>
</dbReference>
<accession>A0A3E0VFZ7</accession>
<comment type="subcellular location">
    <subcellularLocation>
        <location evidence="1">Membrane</location>
        <topology evidence="1">Multi-pass membrane protein</topology>
    </subcellularLocation>
</comment>
<dbReference type="InterPro" id="IPR011990">
    <property type="entry name" value="TPR-like_helical_dom_sf"/>
</dbReference>
<protein>
    <recommendedName>
        <fullName evidence="8">O-antigen ligase-related domain-containing protein</fullName>
    </recommendedName>
</protein>
<evidence type="ECO:0000256" key="6">
    <source>
        <dbReference type="SAM" id="MobiDB-lite"/>
    </source>
</evidence>
<feature type="transmembrane region" description="Helical" evidence="7">
    <location>
        <begin position="102"/>
        <end position="120"/>
    </location>
</feature>
<gene>
    <name evidence="9" type="ORF">B7R54_06030</name>
</gene>
<evidence type="ECO:0000313" key="10">
    <source>
        <dbReference type="Proteomes" id="UP000256486"/>
    </source>
</evidence>
<evidence type="ECO:0000256" key="1">
    <source>
        <dbReference type="ARBA" id="ARBA00004141"/>
    </source>
</evidence>
<dbReference type="GO" id="GO:0016020">
    <property type="term" value="C:membrane"/>
    <property type="evidence" value="ECO:0007669"/>
    <property type="project" value="UniProtKB-SubCell"/>
</dbReference>
<feature type="transmembrane region" description="Helical" evidence="7">
    <location>
        <begin position="132"/>
        <end position="151"/>
    </location>
</feature>
<dbReference type="AlphaFoldDB" id="A0A3E0VFZ7"/>
<evidence type="ECO:0000259" key="8">
    <source>
        <dbReference type="Pfam" id="PF04932"/>
    </source>
</evidence>
<feature type="domain" description="O-antigen ligase-related" evidence="8">
    <location>
        <begin position="87"/>
        <end position="240"/>
    </location>
</feature>
<keyword evidence="5" id="KW-0802">TPR repeat</keyword>
<keyword evidence="4 7" id="KW-0472">Membrane</keyword>
<feature type="transmembrane region" description="Helical" evidence="7">
    <location>
        <begin position="261"/>
        <end position="281"/>
    </location>
</feature>
<dbReference type="InterPro" id="IPR019734">
    <property type="entry name" value="TPR_rpt"/>
</dbReference>
<feature type="transmembrane region" description="Helical" evidence="7">
    <location>
        <begin position="224"/>
        <end position="249"/>
    </location>
</feature>
<reference evidence="9 10" key="1">
    <citation type="submission" date="2017-04" db="EMBL/GenBank/DDBJ databases">
        <title>Comparative genome analysis of Subtercola boreus.</title>
        <authorList>
            <person name="Cho Y.-J."/>
            <person name="Cho A."/>
            <person name="Kim O.-S."/>
            <person name="Lee J.-I."/>
        </authorList>
    </citation>
    <scope>NUCLEOTIDE SEQUENCE [LARGE SCALE GENOMIC DNA]</scope>
    <source>
        <strain evidence="9 10">K300</strain>
    </source>
</reference>
<dbReference type="InterPro" id="IPR051533">
    <property type="entry name" value="WaaL-like"/>
</dbReference>
<evidence type="ECO:0000256" key="2">
    <source>
        <dbReference type="ARBA" id="ARBA00022692"/>
    </source>
</evidence>
<evidence type="ECO:0000256" key="3">
    <source>
        <dbReference type="ARBA" id="ARBA00022989"/>
    </source>
</evidence>
<dbReference type="SUPFAM" id="SSF48452">
    <property type="entry name" value="TPR-like"/>
    <property type="match status" value="1"/>
</dbReference>
<dbReference type="PANTHER" id="PTHR37422:SF13">
    <property type="entry name" value="LIPOPOLYSACCHARIDE BIOSYNTHESIS PROTEIN PA4999-RELATED"/>
    <property type="match status" value="1"/>
</dbReference>
<sequence>MAALETLGLRPIPSDLDRPGSLLGNATDQGIVGVMFAALLVLPALAPRMPGPGAATRGGGASRATGAERPAPPRPRAAGTLWLLRAGLLAAALSTVLSASRAATAALFAVAVVASVVLVARRASGDRRSATVHALLALAGIAGLVAAVLLVPLSRERIFDVAALDPARLGDRFTIWREAAQLLWANPLLGVGPSGYLDQIAAVHSATWFFDVGSGVTIDSPHNLLLQAGLAGGIPLLLCLGALAVLSAVTAWRRIRSGDDAVLGATLALLGFTIVLLTHFTAPATTLLAALLLGMVVARPADVPIGSVATRTPTASRFPAAPRGRAGRGLRMLGVTALAASTLLVAVSCSAEVALGAGVSAAADSRLADADAAFATAAALRPWDADTRSIAAQSFAQAADSGQPGAPGLAGSWAARALDLAPDSVLSAKALAVSQQYSGDLDGALETLTALDDRAPNDPETLHRLGGVQFLDGRIPDAQQALERAVAVDPDDADAWLTLQYVYQQTGDSAGFARASGELARLGRN</sequence>
<evidence type="ECO:0000256" key="4">
    <source>
        <dbReference type="ARBA" id="ARBA00023136"/>
    </source>
</evidence>
<dbReference type="Proteomes" id="UP000256486">
    <property type="component" value="Unassembled WGS sequence"/>
</dbReference>
<dbReference type="EMBL" id="NBWZ01000001">
    <property type="protein sequence ID" value="RFA08832.1"/>
    <property type="molecule type" value="Genomic_DNA"/>
</dbReference>
<dbReference type="InterPro" id="IPR007016">
    <property type="entry name" value="O-antigen_ligase-rel_domated"/>
</dbReference>
<proteinExistence type="predicted"/>
<dbReference type="Pfam" id="PF04932">
    <property type="entry name" value="Wzy_C"/>
    <property type="match status" value="1"/>
</dbReference>